<feature type="zinc finger region" description="C3H1-type" evidence="5">
    <location>
        <begin position="630"/>
        <end position="657"/>
    </location>
</feature>
<dbReference type="InterPro" id="IPR036869">
    <property type="entry name" value="J_dom_sf"/>
</dbReference>
<dbReference type="SMART" id="SM00028">
    <property type="entry name" value="TPR"/>
    <property type="match status" value="3"/>
</dbReference>
<evidence type="ECO:0000259" key="10">
    <source>
        <dbReference type="PROSITE" id="PS50103"/>
    </source>
</evidence>
<feature type="domain" description="J" evidence="8">
    <location>
        <begin position="7"/>
        <end position="93"/>
    </location>
</feature>
<dbReference type="Gene3D" id="3.30.70.330">
    <property type="match status" value="1"/>
</dbReference>
<dbReference type="Gene3D" id="1.25.40.10">
    <property type="entry name" value="Tetratricopeptide repeat domain"/>
    <property type="match status" value="1"/>
</dbReference>
<dbReference type="InterPro" id="IPR000571">
    <property type="entry name" value="Znf_CCCH"/>
</dbReference>
<organism evidence="11 12">
    <name type="scientific">Acanthaster planci</name>
    <name type="common">Crown-of-thorns starfish</name>
    <dbReference type="NCBI Taxonomy" id="133434"/>
    <lineage>
        <taxon>Eukaryota</taxon>
        <taxon>Metazoa</taxon>
        <taxon>Echinodermata</taxon>
        <taxon>Eleutherozoa</taxon>
        <taxon>Asterozoa</taxon>
        <taxon>Asteroidea</taxon>
        <taxon>Valvatacea</taxon>
        <taxon>Valvatida</taxon>
        <taxon>Acanthasteridae</taxon>
        <taxon>Acanthaster</taxon>
    </lineage>
</organism>
<feature type="compositionally biased region" description="Basic and acidic residues" evidence="6">
    <location>
        <begin position="133"/>
        <end position="151"/>
    </location>
</feature>
<dbReference type="GO" id="GO:0008270">
    <property type="term" value="F:zinc ion binding"/>
    <property type="evidence" value="ECO:0007669"/>
    <property type="project" value="UniProtKB-KW"/>
</dbReference>
<feature type="repeat" description="TPR" evidence="4">
    <location>
        <begin position="331"/>
        <end position="364"/>
    </location>
</feature>
<dbReference type="KEGG" id="aplc:110983360"/>
<dbReference type="PROSITE" id="PS50076">
    <property type="entry name" value="DNAJ_2"/>
    <property type="match status" value="1"/>
</dbReference>
<dbReference type="Pfam" id="PF00076">
    <property type="entry name" value="RRM_1"/>
    <property type="match status" value="1"/>
</dbReference>
<keyword evidence="3" id="KW-0694">RNA-binding</keyword>
<protein>
    <submittedName>
        <fullName evidence="12">Hsp70-Hsp90 organizing protein 1-like isoform X1</fullName>
    </submittedName>
</protein>
<dbReference type="SUPFAM" id="SSF54928">
    <property type="entry name" value="RNA-binding domain, RBD"/>
    <property type="match status" value="1"/>
</dbReference>
<feature type="compositionally biased region" description="Polar residues" evidence="6">
    <location>
        <begin position="606"/>
        <end position="626"/>
    </location>
</feature>
<dbReference type="Gene3D" id="1.10.287.110">
    <property type="entry name" value="DnaJ domain"/>
    <property type="match status" value="1"/>
</dbReference>
<keyword evidence="2 4" id="KW-0802">TPR repeat</keyword>
<dbReference type="InterPro" id="IPR001623">
    <property type="entry name" value="DnaJ_domain"/>
</dbReference>
<feature type="domain" description="UBA" evidence="7">
    <location>
        <begin position="435"/>
        <end position="477"/>
    </location>
</feature>
<feature type="domain" description="C3H1-type" evidence="10">
    <location>
        <begin position="630"/>
        <end position="657"/>
    </location>
</feature>
<sequence>MSLDRAKAYDILGVPRGASEADVRAAYKRLALKWHPDKHANDEAATEKFQEISAAYKYLTTEERTEHILTMDDMFELFAQIFFGSRASYNGYIDTSDEYDDDSDEDFWETVESRRRPFHRKTTEYSYTANRPTESEASKNAEELMAEEERQKKSKEKRKSKKKRQREKKREERARKEEEEARQQEEKQRQEEFLRKARESAEKAKREAELKQRMSQPTNSSTLLQGTTHSTSTGRVNHDTMSTNFGSSKTKLSNSRVQEPSDPTGDDDIAGWDRDSAFFAGATANIKRSAPKADKAKKKGGGAKGQNEEAESVRAMSSDQIDNMDPIVLQSRQTAVKGNEMANLGHYSAAIELFTQAIELDPRDFRFFGNRSFCYDRLEEYESALKDANRAITLSKDWPKGHFRKGRALVGLKRFAEAEAAFEHVLKLDKNCEDAVEELHKVRVGRLMEMGFSRPQSDAAIRQYGSVQAALDALLTNGVEGVINSFPEDVYISDEEDYITETIERSKLDSCNPLNLRSIWVGNLHSTVSEKQLRDMFGLYGEIESLRRLPDRFCAFINYKRPEEAARALETLQGVELGGSFLLIKFPDNPILDGQPRTTVLKKINPTKQPKTGRASNDQNDSSGNKVTGPVNGNECYFWRTTGCVFGDRCKYKHYKESKGADIKPWQKVVYDN</sequence>
<feature type="region of interest" description="Disordered" evidence="6">
    <location>
        <begin position="603"/>
        <end position="627"/>
    </location>
</feature>
<dbReference type="Proteomes" id="UP000694845">
    <property type="component" value="Unplaced"/>
</dbReference>
<dbReference type="GO" id="GO:0003723">
    <property type="term" value="F:RNA binding"/>
    <property type="evidence" value="ECO:0007669"/>
    <property type="project" value="UniProtKB-UniRule"/>
</dbReference>
<feature type="compositionally biased region" description="Basic residues" evidence="6">
    <location>
        <begin position="152"/>
        <end position="167"/>
    </location>
</feature>
<dbReference type="InterPro" id="IPR011990">
    <property type="entry name" value="TPR-like_helical_dom_sf"/>
</dbReference>
<proteinExistence type="predicted"/>
<dbReference type="Pfam" id="PF13432">
    <property type="entry name" value="TPR_16"/>
    <property type="match status" value="1"/>
</dbReference>
<accession>A0A8B7YZX0</accession>
<dbReference type="Pfam" id="PF00226">
    <property type="entry name" value="DnaJ"/>
    <property type="match status" value="1"/>
</dbReference>
<dbReference type="InterPro" id="IPR009060">
    <property type="entry name" value="UBA-like_sf"/>
</dbReference>
<keyword evidence="5" id="KW-0479">Metal-binding</keyword>
<dbReference type="PROSITE" id="PS50030">
    <property type="entry name" value="UBA"/>
    <property type="match status" value="1"/>
</dbReference>
<dbReference type="Pfam" id="PF07719">
    <property type="entry name" value="TPR_2"/>
    <property type="match status" value="1"/>
</dbReference>
<dbReference type="SUPFAM" id="SSF46934">
    <property type="entry name" value="UBA-like"/>
    <property type="match status" value="1"/>
</dbReference>
<feature type="region of interest" description="Disordered" evidence="6">
    <location>
        <begin position="288"/>
        <end position="317"/>
    </location>
</feature>
<evidence type="ECO:0000259" key="9">
    <source>
        <dbReference type="PROSITE" id="PS50102"/>
    </source>
</evidence>
<evidence type="ECO:0000313" key="11">
    <source>
        <dbReference type="Proteomes" id="UP000694845"/>
    </source>
</evidence>
<dbReference type="RefSeq" id="XP_022098252.1">
    <property type="nucleotide sequence ID" value="XM_022242560.1"/>
</dbReference>
<dbReference type="Gene3D" id="1.10.8.10">
    <property type="entry name" value="DNA helicase RuvA subunit, C-terminal domain"/>
    <property type="match status" value="1"/>
</dbReference>
<reference evidence="12" key="1">
    <citation type="submission" date="2025-08" db="UniProtKB">
        <authorList>
            <consortium name="RefSeq"/>
        </authorList>
    </citation>
    <scope>IDENTIFICATION</scope>
</reference>
<evidence type="ECO:0000256" key="6">
    <source>
        <dbReference type="SAM" id="MobiDB-lite"/>
    </source>
</evidence>
<evidence type="ECO:0000313" key="12">
    <source>
        <dbReference type="RefSeq" id="XP_022098252.1"/>
    </source>
</evidence>
<dbReference type="InterPro" id="IPR019734">
    <property type="entry name" value="TPR_rpt"/>
</dbReference>
<name>A0A8B7YZX0_ACAPL</name>
<dbReference type="CDD" id="cd00590">
    <property type="entry name" value="RRM_SF"/>
    <property type="match status" value="1"/>
</dbReference>
<dbReference type="SUPFAM" id="SSF48452">
    <property type="entry name" value="TPR-like"/>
    <property type="match status" value="1"/>
</dbReference>
<dbReference type="GeneID" id="110983360"/>
<feature type="compositionally biased region" description="Basic and acidic residues" evidence="6">
    <location>
        <begin position="168"/>
        <end position="212"/>
    </location>
</feature>
<dbReference type="PROSITE" id="PS50102">
    <property type="entry name" value="RRM"/>
    <property type="match status" value="1"/>
</dbReference>
<dbReference type="SMART" id="SM00271">
    <property type="entry name" value="DnaJ"/>
    <property type="match status" value="1"/>
</dbReference>
<dbReference type="InterPro" id="IPR012677">
    <property type="entry name" value="Nucleotide-bd_a/b_plait_sf"/>
</dbReference>
<evidence type="ECO:0000256" key="1">
    <source>
        <dbReference type="ARBA" id="ARBA00022737"/>
    </source>
</evidence>
<evidence type="ECO:0000256" key="5">
    <source>
        <dbReference type="PROSITE-ProRule" id="PRU00723"/>
    </source>
</evidence>
<dbReference type="PANTHER" id="PTHR47678:SF4">
    <property type="entry name" value="SHOCK PROTEIN 70 (HSP70)-INTERACTING PROTEIN, PUTATIVE-RELATED"/>
    <property type="match status" value="1"/>
</dbReference>
<dbReference type="PRINTS" id="PR00625">
    <property type="entry name" value="JDOMAIN"/>
</dbReference>
<feature type="region of interest" description="Disordered" evidence="6">
    <location>
        <begin position="122"/>
        <end position="270"/>
    </location>
</feature>
<evidence type="ECO:0000256" key="2">
    <source>
        <dbReference type="ARBA" id="ARBA00022803"/>
    </source>
</evidence>
<evidence type="ECO:0000256" key="3">
    <source>
        <dbReference type="PROSITE-ProRule" id="PRU00176"/>
    </source>
</evidence>
<evidence type="ECO:0000259" key="8">
    <source>
        <dbReference type="PROSITE" id="PS50076"/>
    </source>
</evidence>
<dbReference type="AlphaFoldDB" id="A0A8B7YZX0"/>
<dbReference type="InterPro" id="IPR035979">
    <property type="entry name" value="RBD_domain_sf"/>
</dbReference>
<keyword evidence="5" id="KW-0863">Zinc-finger</keyword>
<dbReference type="SMART" id="SM00360">
    <property type="entry name" value="RRM"/>
    <property type="match status" value="1"/>
</dbReference>
<dbReference type="PROSITE" id="PS50005">
    <property type="entry name" value="TPR"/>
    <property type="match status" value="1"/>
</dbReference>
<gene>
    <name evidence="12" type="primary">LOC110983360</name>
</gene>
<feature type="compositionally biased region" description="Polar residues" evidence="6">
    <location>
        <begin position="214"/>
        <end position="258"/>
    </location>
</feature>
<keyword evidence="11" id="KW-1185">Reference proteome</keyword>
<feature type="domain" description="RRM" evidence="9">
    <location>
        <begin position="517"/>
        <end position="589"/>
    </location>
</feature>
<dbReference type="OrthoDB" id="2017782at2759"/>
<keyword evidence="1" id="KW-0677">Repeat</keyword>
<dbReference type="InterPro" id="IPR000504">
    <property type="entry name" value="RRM_dom"/>
</dbReference>
<dbReference type="PROSITE" id="PS50103">
    <property type="entry name" value="ZF_C3H1"/>
    <property type="match status" value="1"/>
</dbReference>
<evidence type="ECO:0000259" key="7">
    <source>
        <dbReference type="PROSITE" id="PS50030"/>
    </source>
</evidence>
<evidence type="ECO:0000256" key="4">
    <source>
        <dbReference type="PROSITE-ProRule" id="PRU00339"/>
    </source>
</evidence>
<dbReference type="SUPFAM" id="SSF46565">
    <property type="entry name" value="Chaperone J-domain"/>
    <property type="match status" value="1"/>
</dbReference>
<dbReference type="CDD" id="cd06257">
    <property type="entry name" value="DnaJ"/>
    <property type="match status" value="1"/>
</dbReference>
<dbReference type="PANTHER" id="PTHR47678">
    <property type="entry name" value="TETRATRICOPEPTIDE REPEAT PROTEIN 31"/>
    <property type="match status" value="1"/>
</dbReference>
<dbReference type="InterPro" id="IPR015940">
    <property type="entry name" value="UBA"/>
</dbReference>
<dbReference type="InterPro" id="IPR013105">
    <property type="entry name" value="TPR_2"/>
</dbReference>
<keyword evidence="5" id="KW-0862">Zinc</keyword>